<name>A0A2P5SXK2_9GAMM</name>
<dbReference type="NCBIfam" id="NF001924">
    <property type="entry name" value="PRK00702.1"/>
    <property type="match status" value="1"/>
</dbReference>
<dbReference type="PANTHER" id="PTHR11934:SF0">
    <property type="entry name" value="RIBOSE-5-PHOSPHATE ISOMERASE"/>
    <property type="match status" value="1"/>
</dbReference>
<feature type="active site" description="Proton acceptor" evidence="3">
    <location>
        <position position="103"/>
    </location>
</feature>
<evidence type="ECO:0000256" key="1">
    <source>
        <dbReference type="ARBA" id="ARBA00001713"/>
    </source>
</evidence>
<comment type="subunit">
    <text evidence="3">Homodimer.</text>
</comment>
<dbReference type="EMBL" id="PDKS01000004">
    <property type="protein sequence ID" value="PPI87066.1"/>
    <property type="molecule type" value="Genomic_DNA"/>
</dbReference>
<dbReference type="InterPro" id="IPR037171">
    <property type="entry name" value="NagB/RpiA_transferase-like"/>
</dbReference>
<comment type="catalytic activity">
    <reaction evidence="1 3">
        <text>aldehydo-D-ribose 5-phosphate = D-ribulose 5-phosphate</text>
        <dbReference type="Rhea" id="RHEA:14657"/>
        <dbReference type="ChEBI" id="CHEBI:58121"/>
        <dbReference type="ChEBI" id="CHEBI:58273"/>
        <dbReference type="EC" id="5.3.1.6"/>
    </reaction>
</comment>
<dbReference type="Proteomes" id="UP000296034">
    <property type="component" value="Unassembled WGS sequence"/>
</dbReference>
<reference evidence="4 5" key="1">
    <citation type="journal article" date="2018" name="Genome Biol. Evol.">
        <title>Cladogenesis and Genomic Streamlining in Extracellular Endosymbionts of Tropical Stink Bugs.</title>
        <authorList>
            <person name="Otero-Bravo A."/>
            <person name="Goffredi S."/>
            <person name="Sabree Z.L."/>
        </authorList>
    </citation>
    <scope>NUCLEOTIDE SEQUENCE [LARGE SCALE GENOMIC DNA]</scope>
    <source>
        <strain evidence="4 5">SoET</strain>
    </source>
</reference>
<protein>
    <recommendedName>
        <fullName evidence="3">Ribose-5-phosphate isomerase A</fullName>
        <ecNumber evidence="3">5.3.1.6</ecNumber>
    </recommendedName>
    <alternativeName>
        <fullName evidence="3">Phosphoriboisomerase A</fullName>
        <shortName evidence="3">PRI</shortName>
    </alternativeName>
</protein>
<dbReference type="FunFam" id="3.40.50.1360:FF:000001">
    <property type="entry name" value="Ribose-5-phosphate isomerase A"/>
    <property type="match status" value="1"/>
</dbReference>
<dbReference type="OrthoDB" id="5870696at2"/>
<feature type="binding site" evidence="3">
    <location>
        <begin position="94"/>
        <end position="97"/>
    </location>
    <ligand>
        <name>substrate</name>
    </ligand>
</feature>
<feature type="binding site" evidence="3">
    <location>
        <position position="121"/>
    </location>
    <ligand>
        <name>substrate</name>
    </ligand>
</feature>
<gene>
    <name evidence="3" type="primary">rpiA</name>
    <name evidence="4" type="ORF">CRV11_02790</name>
</gene>
<dbReference type="RefSeq" id="WP_136131838.1">
    <property type="nucleotide sequence ID" value="NZ_PDKS01000004.1"/>
</dbReference>
<comment type="function">
    <text evidence="3">Catalyzes the reversible conversion of ribose-5-phosphate to ribulose 5-phosphate.</text>
</comment>
<dbReference type="InterPro" id="IPR020672">
    <property type="entry name" value="Ribose5P_isomerase_typA_subgr"/>
</dbReference>
<evidence type="ECO:0000256" key="3">
    <source>
        <dbReference type="HAMAP-Rule" id="MF_00170"/>
    </source>
</evidence>
<comment type="similarity">
    <text evidence="3">Belongs to the ribose 5-phosphate isomerase family.</text>
</comment>
<comment type="caution">
    <text evidence="4">The sequence shown here is derived from an EMBL/GenBank/DDBJ whole genome shotgun (WGS) entry which is preliminary data.</text>
</comment>
<dbReference type="PANTHER" id="PTHR11934">
    <property type="entry name" value="RIBOSE-5-PHOSPHATE ISOMERASE"/>
    <property type="match status" value="1"/>
</dbReference>
<dbReference type="GO" id="GO:0006014">
    <property type="term" value="P:D-ribose metabolic process"/>
    <property type="evidence" value="ECO:0007669"/>
    <property type="project" value="TreeGrafter"/>
</dbReference>
<evidence type="ECO:0000313" key="5">
    <source>
        <dbReference type="Proteomes" id="UP000296034"/>
    </source>
</evidence>
<dbReference type="Gene3D" id="3.40.50.1360">
    <property type="match status" value="1"/>
</dbReference>
<feature type="binding site" evidence="3">
    <location>
        <begin position="28"/>
        <end position="31"/>
    </location>
    <ligand>
        <name>substrate</name>
    </ligand>
</feature>
<evidence type="ECO:0000313" key="4">
    <source>
        <dbReference type="EMBL" id="PPI87066.1"/>
    </source>
</evidence>
<dbReference type="Gene3D" id="3.30.70.260">
    <property type="match status" value="1"/>
</dbReference>
<comment type="pathway">
    <text evidence="3">Carbohydrate degradation; pentose phosphate pathway; D-ribose 5-phosphate from D-ribulose 5-phosphate (non-oxidative stage): step 1/1.</text>
</comment>
<dbReference type="UniPathway" id="UPA00115">
    <property type="reaction ID" value="UER00412"/>
</dbReference>
<evidence type="ECO:0000256" key="2">
    <source>
        <dbReference type="ARBA" id="ARBA00023235"/>
    </source>
</evidence>
<dbReference type="GO" id="GO:0009052">
    <property type="term" value="P:pentose-phosphate shunt, non-oxidative branch"/>
    <property type="evidence" value="ECO:0007669"/>
    <property type="project" value="UniProtKB-UniRule"/>
</dbReference>
<dbReference type="CDD" id="cd01398">
    <property type="entry name" value="RPI_A"/>
    <property type="match status" value="1"/>
</dbReference>
<dbReference type="EC" id="5.3.1.6" evidence="3"/>
<accession>A0A2P5SXK2</accession>
<organism evidence="4 5">
    <name type="scientific">Candidatus Pantoea edessiphila</name>
    <dbReference type="NCBI Taxonomy" id="2044610"/>
    <lineage>
        <taxon>Bacteria</taxon>
        <taxon>Pseudomonadati</taxon>
        <taxon>Pseudomonadota</taxon>
        <taxon>Gammaproteobacteria</taxon>
        <taxon>Enterobacterales</taxon>
        <taxon>Erwiniaceae</taxon>
        <taxon>Pantoea</taxon>
    </lineage>
</organism>
<keyword evidence="2 3" id="KW-0413">Isomerase</keyword>
<dbReference type="SUPFAM" id="SSF100950">
    <property type="entry name" value="NagB/RpiA/CoA transferase-like"/>
    <property type="match status" value="1"/>
</dbReference>
<dbReference type="SUPFAM" id="SSF75445">
    <property type="entry name" value="D-ribose-5-phosphate isomerase (RpiA), lid domain"/>
    <property type="match status" value="1"/>
</dbReference>
<dbReference type="GO" id="GO:0004751">
    <property type="term" value="F:ribose-5-phosphate isomerase activity"/>
    <property type="evidence" value="ECO:0007669"/>
    <property type="project" value="UniProtKB-UniRule"/>
</dbReference>
<dbReference type="GO" id="GO:0005829">
    <property type="term" value="C:cytosol"/>
    <property type="evidence" value="ECO:0007669"/>
    <property type="project" value="TreeGrafter"/>
</dbReference>
<proteinExistence type="inferred from homology"/>
<dbReference type="NCBIfam" id="TIGR00021">
    <property type="entry name" value="rpiA"/>
    <property type="match status" value="1"/>
</dbReference>
<dbReference type="AlphaFoldDB" id="A0A2P5SXK2"/>
<dbReference type="HAMAP" id="MF_00170">
    <property type="entry name" value="Rib_5P_isom_A"/>
    <property type="match status" value="1"/>
</dbReference>
<dbReference type="InterPro" id="IPR004788">
    <property type="entry name" value="Ribose5P_isomerase_type_A"/>
</dbReference>
<feature type="binding site" evidence="3">
    <location>
        <begin position="81"/>
        <end position="84"/>
    </location>
    <ligand>
        <name>substrate</name>
    </ligand>
</feature>
<dbReference type="Pfam" id="PF06026">
    <property type="entry name" value="Rib_5-P_isom_A"/>
    <property type="match status" value="1"/>
</dbReference>
<sequence>MDQNSLKKAVGLAAVEFIQPDTIVGIGTGSTINYFINSLSSIKFKIKGVVSSSEQSTNKLRNFGIKIINLNELKFLPLYIDSADEIDPQMCMIKGGGAALTSEKIIASVAEKFICIVDVSKKVNILGKFPVPIEVIGIARGFVTRELEKIGGIVKYRRGIITDHGNIILDIYNLSISNPILLEQHINSIPGVVTVGIFASRKADILLVSDHNGINTIIK</sequence>